<dbReference type="STRING" id="316057.RPD_0450"/>
<dbReference type="KEGG" id="rpd:RPD_0450"/>
<reference evidence="2 3" key="1">
    <citation type="submission" date="2006-03" db="EMBL/GenBank/DDBJ databases">
        <title>Complete sequence of Rhodopseudomonas palustris BisB5.</title>
        <authorList>
            <consortium name="US DOE Joint Genome Institute"/>
            <person name="Copeland A."/>
            <person name="Lucas S."/>
            <person name="Lapidus A."/>
            <person name="Barry K."/>
            <person name="Detter J.C."/>
            <person name="Glavina del Rio T."/>
            <person name="Hammon N."/>
            <person name="Israni S."/>
            <person name="Dalin E."/>
            <person name="Tice H."/>
            <person name="Pitluck S."/>
            <person name="Chain P."/>
            <person name="Malfatti S."/>
            <person name="Shin M."/>
            <person name="Vergez L."/>
            <person name="Schmutz J."/>
            <person name="Larimer F."/>
            <person name="Land M."/>
            <person name="Hauser L."/>
            <person name="Pelletier D.A."/>
            <person name="Kyrpides N."/>
            <person name="Lykidis A."/>
            <person name="Oda Y."/>
            <person name="Harwood C.S."/>
            <person name="Richardson P."/>
        </authorList>
    </citation>
    <scope>NUCLEOTIDE SEQUENCE [LARGE SCALE GENOMIC DNA]</scope>
    <source>
        <strain evidence="2 3">BisB5</strain>
    </source>
</reference>
<evidence type="ECO:0000313" key="2">
    <source>
        <dbReference type="EMBL" id="ABE37688.1"/>
    </source>
</evidence>
<evidence type="ECO:0008006" key="4">
    <source>
        <dbReference type="Google" id="ProtNLM"/>
    </source>
</evidence>
<dbReference type="EMBL" id="CP000283">
    <property type="protein sequence ID" value="ABE37688.1"/>
    <property type="molecule type" value="Genomic_DNA"/>
</dbReference>
<dbReference type="HOGENOM" id="CLU_2248045_0_0_5"/>
<protein>
    <recommendedName>
        <fullName evidence="4">Ammonium transporter AmtB-like domain-containing protein</fullName>
    </recommendedName>
</protein>
<dbReference type="AlphaFoldDB" id="Q13E01"/>
<feature type="compositionally biased region" description="Low complexity" evidence="1">
    <location>
        <begin position="38"/>
        <end position="51"/>
    </location>
</feature>
<evidence type="ECO:0000313" key="3">
    <source>
        <dbReference type="Proteomes" id="UP000001818"/>
    </source>
</evidence>
<dbReference type="Proteomes" id="UP000001818">
    <property type="component" value="Chromosome"/>
</dbReference>
<sequence>MMAAFVLMMSIPGLSLFYSGRQSPRPIWPPAPVRRPGARSPASAQSCPPAAMCKGHGDAGGVDQRPSGTAYVPLKLVGVFVALRVFREHEIKGLDISQHGEALQ</sequence>
<gene>
    <name evidence="2" type="ordered locus">RPD_0450</name>
</gene>
<organism evidence="2 3">
    <name type="scientific">Rhodopseudomonas palustris (strain BisB5)</name>
    <dbReference type="NCBI Taxonomy" id="316057"/>
    <lineage>
        <taxon>Bacteria</taxon>
        <taxon>Pseudomonadati</taxon>
        <taxon>Pseudomonadota</taxon>
        <taxon>Alphaproteobacteria</taxon>
        <taxon>Hyphomicrobiales</taxon>
        <taxon>Nitrobacteraceae</taxon>
        <taxon>Rhodopseudomonas</taxon>
    </lineage>
</organism>
<proteinExistence type="predicted"/>
<evidence type="ECO:0000256" key="1">
    <source>
        <dbReference type="SAM" id="MobiDB-lite"/>
    </source>
</evidence>
<accession>Q13E01</accession>
<feature type="region of interest" description="Disordered" evidence="1">
    <location>
        <begin position="28"/>
        <end position="60"/>
    </location>
</feature>
<dbReference type="eggNOG" id="COG0004">
    <property type="taxonomic scope" value="Bacteria"/>
</dbReference>
<name>Q13E01_RHOPS</name>